<feature type="region of interest" description="Disordered" evidence="3">
    <location>
        <begin position="425"/>
        <end position="461"/>
    </location>
</feature>
<name>A0A9W8B2I9_9FUNG</name>
<dbReference type="PANTHER" id="PTHR48051:SF54">
    <property type="entry name" value="LEUCINE-RICH REPEAT-CONTAINING PROTEIN"/>
    <property type="match status" value="1"/>
</dbReference>
<evidence type="ECO:0000313" key="5">
    <source>
        <dbReference type="Proteomes" id="UP001151582"/>
    </source>
</evidence>
<comment type="caution">
    <text evidence="4">The sequence shown here is derived from an EMBL/GenBank/DDBJ whole genome shotgun (WGS) entry which is preliminary data.</text>
</comment>
<dbReference type="OrthoDB" id="660555at2759"/>
<organism evidence="4 5">
    <name type="scientific">Dimargaris verticillata</name>
    <dbReference type="NCBI Taxonomy" id="2761393"/>
    <lineage>
        <taxon>Eukaryota</taxon>
        <taxon>Fungi</taxon>
        <taxon>Fungi incertae sedis</taxon>
        <taxon>Zoopagomycota</taxon>
        <taxon>Kickxellomycotina</taxon>
        <taxon>Dimargaritomycetes</taxon>
        <taxon>Dimargaritales</taxon>
        <taxon>Dimargaritaceae</taxon>
        <taxon>Dimargaris</taxon>
    </lineage>
</organism>
<dbReference type="EMBL" id="JANBQB010000183">
    <property type="protein sequence ID" value="KAJ1980135.1"/>
    <property type="molecule type" value="Genomic_DNA"/>
</dbReference>
<accession>A0A9W8B2I9</accession>
<feature type="region of interest" description="Disordered" evidence="3">
    <location>
        <begin position="1"/>
        <end position="25"/>
    </location>
</feature>
<gene>
    <name evidence="4" type="ORF">H4R34_002567</name>
</gene>
<evidence type="ECO:0000313" key="4">
    <source>
        <dbReference type="EMBL" id="KAJ1980135.1"/>
    </source>
</evidence>
<keyword evidence="2" id="KW-0677">Repeat</keyword>
<dbReference type="InterPro" id="IPR001611">
    <property type="entry name" value="Leu-rich_rpt"/>
</dbReference>
<dbReference type="GO" id="GO:0005737">
    <property type="term" value="C:cytoplasm"/>
    <property type="evidence" value="ECO:0007669"/>
    <property type="project" value="TreeGrafter"/>
</dbReference>
<evidence type="ECO:0000256" key="1">
    <source>
        <dbReference type="ARBA" id="ARBA00022614"/>
    </source>
</evidence>
<feature type="compositionally biased region" description="Polar residues" evidence="3">
    <location>
        <begin position="12"/>
        <end position="23"/>
    </location>
</feature>
<sequence length="736" mass="80951">MPLPSRFRTRGAAQTNDHSSSPNAIHPRILRGARSSGRLDLANRDLTIIPESVYHLHDFDHPVNAAARSADGDSAERWWENVDLTHLLLAFNAIKALDHRIANLAALRVVDLSNNQLAALPLEFSQLTHLTHLNLAGNQLTSLPAGLYHLPLHELKLGHNQLGEVPVGDLSTWATTLVTLDLADNSLTVLPETLGQLAQLTTVSLARNRIAYLPQAWWQHWVNLERLDVSDNCLRCLFSMPSQYATEPLQPLSITLPRLTELDAHGNGMVSLYGRVVARSAASTPPVLMDLTPLALALPSLRELNLAYNGLDQLGPLLRGCRQLLTLDIRNNHLSQLPSGIVQLDQLSRLDISNNDFRQLPPRLGHLESLRVLHYVGNPLRAMLHAPNTSTVLVRLRNRMTDAQRSKDAADPPEPCTVVACPVADGSNSKSAPPPPALAEAAPLEPLPSPTQEEARPLSPLAPVDTPLALAETTAQLKLITEWVVPTVAPVPEDAGQRPTWAFDPQSRSARVSKLDLTSQGLSDLLPCEVAQVTFDPEDVQLADNALTSFPSALVPAFYATLTYLNLSRNQLAQFPWWTVAPPNTSCALPALPCLRLLDLSFNAITTWPLLTQAYSADTTSDPLLTPFPQLEELNLGDNQLTETAQYPLRWLFPKLTILHLNHNKIGQIPFATAFQGLTRLNLANNDLGQLPPTLGLNTSLQVLYLEGNRFRIPKPQLLRQGTQAILEYLRDRMPQ</sequence>
<dbReference type="Gene3D" id="3.80.10.10">
    <property type="entry name" value="Ribonuclease Inhibitor"/>
    <property type="match status" value="4"/>
</dbReference>
<dbReference type="Proteomes" id="UP001151582">
    <property type="component" value="Unassembled WGS sequence"/>
</dbReference>
<keyword evidence="5" id="KW-1185">Reference proteome</keyword>
<evidence type="ECO:0008006" key="6">
    <source>
        <dbReference type="Google" id="ProtNLM"/>
    </source>
</evidence>
<reference evidence="4" key="1">
    <citation type="submission" date="2022-07" db="EMBL/GenBank/DDBJ databases">
        <title>Phylogenomic reconstructions and comparative analyses of Kickxellomycotina fungi.</title>
        <authorList>
            <person name="Reynolds N.K."/>
            <person name="Stajich J.E."/>
            <person name="Barry K."/>
            <person name="Grigoriev I.V."/>
            <person name="Crous P."/>
            <person name="Smith M.E."/>
        </authorList>
    </citation>
    <scope>NUCLEOTIDE SEQUENCE</scope>
    <source>
        <strain evidence="4">RSA 567</strain>
    </source>
</reference>
<proteinExistence type="predicted"/>
<dbReference type="Pfam" id="PF13855">
    <property type="entry name" value="LRR_8"/>
    <property type="match status" value="2"/>
</dbReference>
<evidence type="ECO:0000256" key="2">
    <source>
        <dbReference type="ARBA" id="ARBA00022737"/>
    </source>
</evidence>
<dbReference type="SUPFAM" id="SSF52058">
    <property type="entry name" value="L domain-like"/>
    <property type="match status" value="2"/>
</dbReference>
<dbReference type="AlphaFoldDB" id="A0A9W8B2I9"/>
<dbReference type="SMART" id="SM00369">
    <property type="entry name" value="LRR_TYP"/>
    <property type="match status" value="12"/>
</dbReference>
<keyword evidence="1" id="KW-0433">Leucine-rich repeat</keyword>
<dbReference type="PANTHER" id="PTHR48051">
    <property type="match status" value="1"/>
</dbReference>
<dbReference type="Pfam" id="PF00560">
    <property type="entry name" value="LRR_1"/>
    <property type="match status" value="1"/>
</dbReference>
<dbReference type="InterPro" id="IPR032675">
    <property type="entry name" value="LRR_dom_sf"/>
</dbReference>
<dbReference type="SMART" id="SM00364">
    <property type="entry name" value="LRR_BAC"/>
    <property type="match status" value="9"/>
</dbReference>
<dbReference type="InterPro" id="IPR003591">
    <property type="entry name" value="Leu-rich_rpt_typical-subtyp"/>
</dbReference>
<dbReference type="InterPro" id="IPR050216">
    <property type="entry name" value="LRR_domain-containing"/>
</dbReference>
<evidence type="ECO:0000256" key="3">
    <source>
        <dbReference type="SAM" id="MobiDB-lite"/>
    </source>
</evidence>
<dbReference type="PROSITE" id="PS51450">
    <property type="entry name" value="LRR"/>
    <property type="match status" value="2"/>
</dbReference>
<protein>
    <recommendedName>
        <fullName evidence="6">Leucine-rich repeat-containing protein 40</fullName>
    </recommendedName>
</protein>